<organism evidence="1">
    <name type="scientific">Streptomyces ambofaciens (strain ATCC 23877 / 3486 / DSM 40053 / JCM 4204 / NBRC 12836 / NRRL B-2516)</name>
    <dbReference type="NCBI Taxonomy" id="278992"/>
    <lineage>
        <taxon>Bacteria</taxon>
        <taxon>Bacillati</taxon>
        <taxon>Actinomycetota</taxon>
        <taxon>Actinomycetes</taxon>
        <taxon>Kitasatosporales</taxon>
        <taxon>Streptomycetaceae</taxon>
        <taxon>Streptomyces</taxon>
    </lineage>
</organism>
<accession>Q1RRD4</accession>
<dbReference type="GO" id="GO:0016874">
    <property type="term" value="F:ligase activity"/>
    <property type="evidence" value="ECO:0007669"/>
    <property type="project" value="UniProtKB-KW"/>
</dbReference>
<dbReference type="InterPro" id="IPR016185">
    <property type="entry name" value="PreATP-grasp_dom_sf"/>
</dbReference>
<dbReference type="InterPro" id="IPR000291">
    <property type="entry name" value="D-Ala_lig_Van_CS"/>
</dbReference>
<evidence type="ECO:0000313" key="1">
    <source>
        <dbReference type="EMBL" id="CAI78154.1"/>
    </source>
</evidence>
<dbReference type="AlphaFoldDB" id="Q1RRD4"/>
<keyword evidence="1" id="KW-0436">Ligase</keyword>
<name>Q1RRD4_STRA7</name>
<proteinExistence type="predicted"/>
<dbReference type="Gene3D" id="3.40.50.20">
    <property type="match status" value="1"/>
</dbReference>
<dbReference type="SUPFAM" id="SSF52440">
    <property type="entry name" value="PreATP-grasp domain"/>
    <property type="match status" value="1"/>
</dbReference>
<dbReference type="PROSITE" id="PS00843">
    <property type="entry name" value="DALA_DALA_LIGASE_1"/>
    <property type="match status" value="1"/>
</dbReference>
<dbReference type="EMBL" id="AJ937740">
    <property type="protein sequence ID" value="CAI78154.1"/>
    <property type="molecule type" value="Genomic_DNA"/>
</dbReference>
<gene>
    <name evidence="1" type="ORF">SAML0225</name>
</gene>
<sequence length="157" mass="17009">MDELDSATTTTRHFDNRASCFSLDSTSASYQEALPSCTRPGQLTRTRTPFEPARPHERIENRQLFSRSKENDVTASTAPDITTIRIGVLRAGNSPERPGSLASGEQAAKALTHVGLTTDLINLADTPLSSLRDRFDVARHGLGGEDGKIQGALETRS</sequence>
<protein>
    <submittedName>
        <fullName evidence="1">D-alanine-D-alanine ligase</fullName>
    </submittedName>
</protein>
<reference evidence="1" key="1">
    <citation type="journal article" date="2006" name="J. Bacteriol.">
        <title>Intraspecific variability of the terminal inverted repeats of the linear chromosome of Streptomyces ambofaciens.</title>
        <authorList>
            <person name="Choulet F."/>
            <person name="Gallois A."/>
            <person name="Aigle B."/>
            <person name="Mangenot S."/>
            <person name="Gerbaud C."/>
            <person name="Truong C."/>
            <person name="Francou F.X."/>
            <person name="Borges F."/>
            <person name="Fourrier C."/>
            <person name="Guerineau M."/>
            <person name="Decaris B."/>
            <person name="Barbe V."/>
            <person name="Pernodet J.L."/>
            <person name="Leblond P."/>
        </authorList>
    </citation>
    <scope>NUCLEOTIDE SEQUENCE</scope>
    <source>
        <strain evidence="1">ATCC 23877</strain>
    </source>
</reference>